<reference evidence="2 3" key="1">
    <citation type="submission" date="2023-10" db="EMBL/GenBank/DDBJ databases">
        <title>Chromosome-scale genome assembly provides insights into flower coloration mechanisms of Canna indica.</title>
        <authorList>
            <person name="Li C."/>
        </authorList>
    </citation>
    <scope>NUCLEOTIDE SEQUENCE [LARGE SCALE GENOMIC DNA]</scope>
    <source>
        <tissue evidence="2">Flower</tissue>
    </source>
</reference>
<keyword evidence="2" id="KW-0808">Transferase</keyword>
<proteinExistence type="predicted"/>
<evidence type="ECO:0000313" key="2">
    <source>
        <dbReference type="EMBL" id="WOK99026.1"/>
    </source>
</evidence>
<keyword evidence="3" id="KW-1185">Reference proteome</keyword>
<dbReference type="EMBL" id="CP136891">
    <property type="protein sequence ID" value="WOK99026.1"/>
    <property type="molecule type" value="Genomic_DNA"/>
</dbReference>
<accession>A0AAQ3K2M6</accession>
<protein>
    <submittedName>
        <fullName evidence="2">Membrane-associated kinase regulator 6</fullName>
    </submittedName>
</protein>
<name>A0AAQ3K2M6_9LILI</name>
<dbReference type="GO" id="GO:0016301">
    <property type="term" value="F:kinase activity"/>
    <property type="evidence" value="ECO:0007669"/>
    <property type="project" value="UniProtKB-KW"/>
</dbReference>
<feature type="compositionally biased region" description="Low complexity" evidence="1">
    <location>
        <begin position="55"/>
        <end position="71"/>
    </location>
</feature>
<keyword evidence="2" id="KW-0418">Kinase</keyword>
<dbReference type="AlphaFoldDB" id="A0AAQ3K2M6"/>
<evidence type="ECO:0000313" key="3">
    <source>
        <dbReference type="Proteomes" id="UP001327560"/>
    </source>
</evidence>
<sequence>MESSAQVLKDSFSSRCSIGRRSADDSTSMRGWKIDVSGFHLDCQRTEESSVFHQATAPSSSLNSSARFSSAENTRNANPKSPAASKRILWKRLCLLKTLCKKIRDLRLTSSKTTKRCTDSSSIEWCRSNADISINDAILHCKKSYGK</sequence>
<dbReference type="Proteomes" id="UP001327560">
    <property type="component" value="Chromosome 2"/>
</dbReference>
<evidence type="ECO:0000256" key="1">
    <source>
        <dbReference type="SAM" id="MobiDB-lite"/>
    </source>
</evidence>
<feature type="region of interest" description="Disordered" evidence="1">
    <location>
        <begin position="54"/>
        <end position="83"/>
    </location>
</feature>
<organism evidence="2 3">
    <name type="scientific">Canna indica</name>
    <name type="common">Indian-shot</name>
    <dbReference type="NCBI Taxonomy" id="4628"/>
    <lineage>
        <taxon>Eukaryota</taxon>
        <taxon>Viridiplantae</taxon>
        <taxon>Streptophyta</taxon>
        <taxon>Embryophyta</taxon>
        <taxon>Tracheophyta</taxon>
        <taxon>Spermatophyta</taxon>
        <taxon>Magnoliopsida</taxon>
        <taxon>Liliopsida</taxon>
        <taxon>Zingiberales</taxon>
        <taxon>Cannaceae</taxon>
        <taxon>Canna</taxon>
    </lineage>
</organism>
<gene>
    <name evidence="2" type="ORF">Cni_G07738</name>
</gene>